<evidence type="ECO:0000313" key="9">
    <source>
        <dbReference type="Proteomes" id="UP001212841"/>
    </source>
</evidence>
<evidence type="ECO:0000256" key="2">
    <source>
        <dbReference type="ARBA" id="ARBA00009824"/>
    </source>
</evidence>
<comment type="subcellular location">
    <subcellularLocation>
        <location evidence="1">Membrane</location>
        <topology evidence="1">Multi-pass membrane protein</topology>
    </subcellularLocation>
</comment>
<keyword evidence="9" id="KW-1185">Reference proteome</keyword>
<evidence type="ECO:0000256" key="7">
    <source>
        <dbReference type="SAM" id="Phobius"/>
    </source>
</evidence>
<reference evidence="8" key="1">
    <citation type="submission" date="2020-05" db="EMBL/GenBank/DDBJ databases">
        <title>Phylogenomic resolution of chytrid fungi.</title>
        <authorList>
            <person name="Stajich J.E."/>
            <person name="Amses K."/>
            <person name="Simmons R."/>
            <person name="Seto K."/>
            <person name="Myers J."/>
            <person name="Bonds A."/>
            <person name="Quandt C.A."/>
            <person name="Barry K."/>
            <person name="Liu P."/>
            <person name="Grigoriev I."/>
            <person name="Longcore J.E."/>
            <person name="James T.Y."/>
        </authorList>
    </citation>
    <scope>NUCLEOTIDE SEQUENCE</scope>
    <source>
        <strain evidence="8">JEL0318</strain>
    </source>
</reference>
<dbReference type="AlphaFoldDB" id="A0AAD5SEM6"/>
<dbReference type="Proteomes" id="UP001212841">
    <property type="component" value="Unassembled WGS sequence"/>
</dbReference>
<evidence type="ECO:0000256" key="5">
    <source>
        <dbReference type="ARBA" id="ARBA00023136"/>
    </source>
</evidence>
<evidence type="ECO:0008006" key="10">
    <source>
        <dbReference type="Google" id="ProtNLM"/>
    </source>
</evidence>
<keyword evidence="5 7" id="KW-0472">Membrane</keyword>
<sequence>MIFDAALGIGDSESEFQNDEEREKVIGLLVADAERGAAERVWKEVENAAVNGIEEGKKRSKTGSANVGRWVGVGLATVGGGVIIGLTGGLAAPLIGAGFGTLLTAVGVHATVAVGATAGAAIVGTLFGTVGGGLTAYKFNNRLRGLQTFQFSPSHTPSNALSLCIPVAGMINTVDDATDAWDFLPSFCPFSTVSPLTFDPHVLIALSNAYKALTFSAGSMVATEVLKLTVLHGVISAMMWPVALLKLSVLIDDPWHLALDRAKEAGVVLAREVLLRKVQGRRPVTLVGYSHGARVVYYCLLELAKESRKTGGEGAYGVVDGAYMFGAPVTGGDVEWREVRSVVAGRLVVGFCETDWLLSFLYRAGAAGQTVVGLRGAWVQGMSILREGWTRRGAADTESVNSGSEGSRSLPRSSKSSLGGSGASAPSKAPKVTHDEAYMIENYDLTDLVTGHLKYKDLLSEILERVGFEKGWSAGIWRTPVGGALPQMFRSG</sequence>
<keyword evidence="3 7" id="KW-0812">Transmembrane</keyword>
<dbReference type="InterPro" id="IPR007941">
    <property type="entry name" value="DUF726"/>
</dbReference>
<evidence type="ECO:0000256" key="3">
    <source>
        <dbReference type="ARBA" id="ARBA00022692"/>
    </source>
</evidence>
<feature type="transmembrane region" description="Helical" evidence="7">
    <location>
        <begin position="112"/>
        <end position="137"/>
    </location>
</feature>
<organism evidence="8 9">
    <name type="scientific">Rhizophlyctis rosea</name>
    <dbReference type="NCBI Taxonomy" id="64517"/>
    <lineage>
        <taxon>Eukaryota</taxon>
        <taxon>Fungi</taxon>
        <taxon>Fungi incertae sedis</taxon>
        <taxon>Chytridiomycota</taxon>
        <taxon>Chytridiomycota incertae sedis</taxon>
        <taxon>Chytridiomycetes</taxon>
        <taxon>Rhizophlyctidales</taxon>
        <taxon>Rhizophlyctidaceae</taxon>
        <taxon>Rhizophlyctis</taxon>
    </lineage>
</organism>
<feature type="compositionally biased region" description="Low complexity" evidence="6">
    <location>
        <begin position="402"/>
        <end position="428"/>
    </location>
</feature>
<protein>
    <recommendedName>
        <fullName evidence="10">DUF726-domain-containing protein</fullName>
    </recommendedName>
</protein>
<name>A0AAD5SEM6_9FUNG</name>
<proteinExistence type="inferred from homology"/>
<dbReference type="PANTHER" id="PTHR17920">
    <property type="entry name" value="TRANSMEMBRANE AND COILED-COIL DOMAIN-CONTAINING PROTEIN 4 TMCO4"/>
    <property type="match status" value="1"/>
</dbReference>
<keyword evidence="4 7" id="KW-1133">Transmembrane helix</keyword>
<dbReference type="GO" id="GO:0016020">
    <property type="term" value="C:membrane"/>
    <property type="evidence" value="ECO:0007669"/>
    <property type="project" value="UniProtKB-SubCell"/>
</dbReference>
<evidence type="ECO:0000256" key="4">
    <source>
        <dbReference type="ARBA" id="ARBA00022989"/>
    </source>
</evidence>
<dbReference type="EMBL" id="JADGJD010000277">
    <property type="protein sequence ID" value="KAJ3052661.1"/>
    <property type="molecule type" value="Genomic_DNA"/>
</dbReference>
<accession>A0AAD5SEM6</accession>
<feature type="region of interest" description="Disordered" evidence="6">
    <location>
        <begin position="395"/>
        <end position="430"/>
    </location>
</feature>
<gene>
    <name evidence="8" type="ORF">HK097_005899</name>
</gene>
<feature type="transmembrane region" description="Helical" evidence="7">
    <location>
        <begin position="67"/>
        <end position="92"/>
    </location>
</feature>
<evidence type="ECO:0000313" key="8">
    <source>
        <dbReference type="EMBL" id="KAJ3052661.1"/>
    </source>
</evidence>
<dbReference type="PANTHER" id="PTHR17920:SF3">
    <property type="entry name" value="TRANSMEMBRANE AND COILED-COIL DOMAIN-CONTAINING PROTEIN 4"/>
    <property type="match status" value="1"/>
</dbReference>
<dbReference type="InterPro" id="IPR029058">
    <property type="entry name" value="AB_hydrolase_fold"/>
</dbReference>
<dbReference type="SUPFAM" id="SSF53474">
    <property type="entry name" value="alpha/beta-Hydrolases"/>
    <property type="match status" value="1"/>
</dbReference>
<comment type="similarity">
    <text evidence="2">Belongs to the TMCO4 family.</text>
</comment>
<dbReference type="Pfam" id="PF05277">
    <property type="entry name" value="DUF726"/>
    <property type="match status" value="2"/>
</dbReference>
<evidence type="ECO:0000256" key="6">
    <source>
        <dbReference type="SAM" id="MobiDB-lite"/>
    </source>
</evidence>
<comment type="caution">
    <text evidence="8">The sequence shown here is derived from an EMBL/GenBank/DDBJ whole genome shotgun (WGS) entry which is preliminary data.</text>
</comment>
<evidence type="ECO:0000256" key="1">
    <source>
        <dbReference type="ARBA" id="ARBA00004141"/>
    </source>
</evidence>